<keyword evidence="3" id="KW-1185">Reference proteome</keyword>
<feature type="compositionally biased region" description="Polar residues" evidence="1">
    <location>
        <begin position="22"/>
        <end position="35"/>
    </location>
</feature>
<evidence type="ECO:0000313" key="3">
    <source>
        <dbReference type="Proteomes" id="UP000826195"/>
    </source>
</evidence>
<evidence type="ECO:0000256" key="1">
    <source>
        <dbReference type="SAM" id="MobiDB-lite"/>
    </source>
</evidence>
<reference evidence="2 3" key="1">
    <citation type="journal article" date="2021" name="J. Hered.">
        <title>A chromosome-level genome assembly of the parasitoid wasp, Cotesia glomerata (Hymenoptera: Braconidae).</title>
        <authorList>
            <person name="Pinto B.J."/>
            <person name="Weis J.J."/>
            <person name="Gamble T."/>
            <person name="Ode P.J."/>
            <person name="Paul R."/>
            <person name="Zaspel J.M."/>
        </authorList>
    </citation>
    <scope>NUCLEOTIDE SEQUENCE [LARGE SCALE GENOMIC DNA]</scope>
    <source>
        <strain evidence="2">CgM1</strain>
    </source>
</reference>
<comment type="caution">
    <text evidence="2">The sequence shown here is derived from an EMBL/GenBank/DDBJ whole genome shotgun (WGS) entry which is preliminary data.</text>
</comment>
<protein>
    <submittedName>
        <fullName evidence="2">Uncharacterized protein</fullName>
    </submittedName>
</protein>
<dbReference type="AlphaFoldDB" id="A0AAV7I081"/>
<proteinExistence type="predicted"/>
<dbReference type="EMBL" id="JAHXZJ010002609">
    <property type="protein sequence ID" value="KAH0539450.1"/>
    <property type="molecule type" value="Genomic_DNA"/>
</dbReference>
<gene>
    <name evidence="2" type="ORF">KQX54_004864</name>
</gene>
<name>A0AAV7I081_COTGL</name>
<sequence>MAFQGKSQLNSDGESGRARALTPSTKSSQMQTLSSILDPPSWSPHTVWLDFPHTHTKDAGRIGDEMKHAACVVAVSRLRGPAFNPWCPPVATSPCTPFPVILSTSSLRLRFPS</sequence>
<feature type="region of interest" description="Disordered" evidence="1">
    <location>
        <begin position="1"/>
        <end position="36"/>
    </location>
</feature>
<evidence type="ECO:0000313" key="2">
    <source>
        <dbReference type="EMBL" id="KAH0539450.1"/>
    </source>
</evidence>
<dbReference type="Proteomes" id="UP000826195">
    <property type="component" value="Unassembled WGS sequence"/>
</dbReference>
<accession>A0AAV7I081</accession>
<organism evidence="2 3">
    <name type="scientific">Cotesia glomerata</name>
    <name type="common">Lepidopteran parasitic wasp</name>
    <name type="synonym">Apanteles glomeratus</name>
    <dbReference type="NCBI Taxonomy" id="32391"/>
    <lineage>
        <taxon>Eukaryota</taxon>
        <taxon>Metazoa</taxon>
        <taxon>Ecdysozoa</taxon>
        <taxon>Arthropoda</taxon>
        <taxon>Hexapoda</taxon>
        <taxon>Insecta</taxon>
        <taxon>Pterygota</taxon>
        <taxon>Neoptera</taxon>
        <taxon>Endopterygota</taxon>
        <taxon>Hymenoptera</taxon>
        <taxon>Apocrita</taxon>
        <taxon>Ichneumonoidea</taxon>
        <taxon>Braconidae</taxon>
        <taxon>Microgastrinae</taxon>
        <taxon>Cotesia</taxon>
    </lineage>
</organism>
<feature type="compositionally biased region" description="Polar residues" evidence="1">
    <location>
        <begin position="1"/>
        <end position="13"/>
    </location>
</feature>